<name>A0A6D2IUR3_9BRAS</name>
<reference evidence="1" key="1">
    <citation type="submission" date="2020-01" db="EMBL/GenBank/DDBJ databases">
        <authorList>
            <person name="Mishra B."/>
        </authorList>
    </citation>
    <scope>NUCLEOTIDE SEQUENCE [LARGE SCALE GENOMIC DNA]</scope>
</reference>
<protein>
    <submittedName>
        <fullName evidence="1">Uncharacterized protein</fullName>
    </submittedName>
</protein>
<dbReference type="AlphaFoldDB" id="A0A6D2IUR3"/>
<dbReference type="Proteomes" id="UP000467841">
    <property type="component" value="Unassembled WGS sequence"/>
</dbReference>
<gene>
    <name evidence="1" type="ORF">MERR_LOCUS15930</name>
</gene>
<keyword evidence="2" id="KW-1185">Reference proteome</keyword>
<accession>A0A6D2IUR3</accession>
<proteinExistence type="predicted"/>
<evidence type="ECO:0000313" key="2">
    <source>
        <dbReference type="Proteomes" id="UP000467841"/>
    </source>
</evidence>
<comment type="caution">
    <text evidence="1">The sequence shown here is derived from an EMBL/GenBank/DDBJ whole genome shotgun (WGS) entry which is preliminary data.</text>
</comment>
<evidence type="ECO:0000313" key="1">
    <source>
        <dbReference type="EMBL" id="CAA7028695.1"/>
    </source>
</evidence>
<dbReference type="EMBL" id="CACVBM020001072">
    <property type="protein sequence ID" value="CAA7028695.1"/>
    <property type="molecule type" value="Genomic_DNA"/>
</dbReference>
<sequence>MEGLMATTAANMVAAAAASAQIYQEQTQEQQTQIHIQGETHNGQLYQEEERLYVPKRGRPPLVRKTVGKSPMRLTGTSLVSRKMNLVQKSPRRLKAQALQTANT</sequence>
<organism evidence="1 2">
    <name type="scientific">Microthlaspi erraticum</name>
    <dbReference type="NCBI Taxonomy" id="1685480"/>
    <lineage>
        <taxon>Eukaryota</taxon>
        <taxon>Viridiplantae</taxon>
        <taxon>Streptophyta</taxon>
        <taxon>Embryophyta</taxon>
        <taxon>Tracheophyta</taxon>
        <taxon>Spermatophyta</taxon>
        <taxon>Magnoliopsida</taxon>
        <taxon>eudicotyledons</taxon>
        <taxon>Gunneridae</taxon>
        <taxon>Pentapetalae</taxon>
        <taxon>rosids</taxon>
        <taxon>malvids</taxon>
        <taxon>Brassicales</taxon>
        <taxon>Brassicaceae</taxon>
        <taxon>Coluteocarpeae</taxon>
        <taxon>Microthlaspi</taxon>
    </lineage>
</organism>